<evidence type="ECO:0000256" key="7">
    <source>
        <dbReference type="SAM" id="SignalP"/>
    </source>
</evidence>
<dbReference type="CDD" id="cd07331">
    <property type="entry name" value="M48C_Oma1_like"/>
    <property type="match status" value="1"/>
</dbReference>
<keyword evidence="4 6" id="KW-0862">Zinc</keyword>
<evidence type="ECO:0000256" key="6">
    <source>
        <dbReference type="RuleBase" id="RU003983"/>
    </source>
</evidence>
<dbReference type="Proteomes" id="UP000233535">
    <property type="component" value="Unassembled WGS sequence"/>
</dbReference>
<evidence type="ECO:0000313" key="10">
    <source>
        <dbReference type="Proteomes" id="UP000233535"/>
    </source>
</evidence>
<protein>
    <submittedName>
        <fullName evidence="9">Peptidase M48</fullName>
    </submittedName>
</protein>
<dbReference type="GO" id="GO:0046872">
    <property type="term" value="F:metal ion binding"/>
    <property type="evidence" value="ECO:0007669"/>
    <property type="project" value="UniProtKB-KW"/>
</dbReference>
<evidence type="ECO:0000256" key="5">
    <source>
        <dbReference type="ARBA" id="ARBA00023049"/>
    </source>
</evidence>
<keyword evidence="3 6" id="KW-0378">Hydrolase</keyword>
<sequence>MKKNMRTILLSGFLLFAIACATVPITGRKQMNLFPETEMIATSLTQYDAFLKESKLSDNKEQTAMVKACGARISAAVEQFMNENGLSDRISDFVWEFNLVEDDTPNAWCMPGGKVVFYTGILPYTQTETGLAVVMGHEIAHAIARHGNERMSQQMGIQYLGQGLALALNEKPAETQQIWMTAFGVGTNVGVMLPFSRSHETEADKMGLIFMAMAGYDPAEAVEFWKRMGESGGQKPPEFLSTHPADETRVSDLKAYLPEAMKYYKKK</sequence>
<accession>A0A2N3HUM5</accession>
<evidence type="ECO:0000256" key="4">
    <source>
        <dbReference type="ARBA" id="ARBA00022833"/>
    </source>
</evidence>
<evidence type="ECO:0000256" key="3">
    <source>
        <dbReference type="ARBA" id="ARBA00022801"/>
    </source>
</evidence>
<evidence type="ECO:0000313" key="9">
    <source>
        <dbReference type="EMBL" id="PKQ61760.1"/>
    </source>
</evidence>
<name>A0A2N3HUM5_9BACT</name>
<proteinExistence type="inferred from homology"/>
<feature type="chain" id="PRO_5014878298" evidence="7">
    <location>
        <begin position="22"/>
        <end position="267"/>
    </location>
</feature>
<dbReference type="RefSeq" id="WP_245868099.1">
    <property type="nucleotide sequence ID" value="NZ_MVDD01000012.1"/>
</dbReference>
<keyword evidence="10" id="KW-1185">Reference proteome</keyword>
<dbReference type="GO" id="GO:0016020">
    <property type="term" value="C:membrane"/>
    <property type="evidence" value="ECO:0007669"/>
    <property type="project" value="TreeGrafter"/>
</dbReference>
<dbReference type="Pfam" id="PF01435">
    <property type="entry name" value="Peptidase_M48"/>
    <property type="match status" value="1"/>
</dbReference>
<dbReference type="InterPro" id="IPR051156">
    <property type="entry name" value="Mito/Outer_Membr_Metalloprot"/>
</dbReference>
<dbReference type="EMBL" id="MVDD01000012">
    <property type="protein sequence ID" value="PKQ61760.1"/>
    <property type="molecule type" value="Genomic_DNA"/>
</dbReference>
<dbReference type="InterPro" id="IPR001915">
    <property type="entry name" value="Peptidase_M48"/>
</dbReference>
<dbReference type="PANTHER" id="PTHR22726:SF24">
    <property type="entry name" value="M48 FAMILY METALLOPEPTIDASE"/>
    <property type="match status" value="1"/>
</dbReference>
<dbReference type="AlphaFoldDB" id="A0A2N3HUM5"/>
<dbReference type="GO" id="GO:0004222">
    <property type="term" value="F:metalloendopeptidase activity"/>
    <property type="evidence" value="ECO:0007669"/>
    <property type="project" value="InterPro"/>
</dbReference>
<gene>
    <name evidence="9" type="ORF">BZG02_15100</name>
</gene>
<organism evidence="9 10">
    <name type="scientific">Labilibaculum filiforme</name>
    <dbReference type="NCBI Taxonomy" id="1940526"/>
    <lineage>
        <taxon>Bacteria</taxon>
        <taxon>Pseudomonadati</taxon>
        <taxon>Bacteroidota</taxon>
        <taxon>Bacteroidia</taxon>
        <taxon>Marinilabiliales</taxon>
        <taxon>Marinifilaceae</taxon>
        <taxon>Labilibaculum</taxon>
    </lineage>
</organism>
<comment type="caution">
    <text evidence="9">The sequence shown here is derived from an EMBL/GenBank/DDBJ whole genome shotgun (WGS) entry which is preliminary data.</text>
</comment>
<feature type="signal peptide" evidence="7">
    <location>
        <begin position="1"/>
        <end position="21"/>
    </location>
</feature>
<dbReference type="Gene3D" id="3.30.2010.10">
    <property type="entry name" value="Metalloproteases ('zincins'), catalytic domain"/>
    <property type="match status" value="1"/>
</dbReference>
<comment type="cofactor">
    <cofactor evidence="6">
        <name>Zn(2+)</name>
        <dbReference type="ChEBI" id="CHEBI:29105"/>
    </cofactor>
    <text evidence="6">Binds 1 zinc ion per subunit.</text>
</comment>
<keyword evidence="5 6" id="KW-0482">Metalloprotease</keyword>
<evidence type="ECO:0000256" key="1">
    <source>
        <dbReference type="ARBA" id="ARBA00022670"/>
    </source>
</evidence>
<dbReference type="PANTHER" id="PTHR22726">
    <property type="entry name" value="METALLOENDOPEPTIDASE OMA1"/>
    <property type="match status" value="1"/>
</dbReference>
<keyword evidence="2" id="KW-0479">Metal-binding</keyword>
<dbReference type="GO" id="GO:0051603">
    <property type="term" value="P:proteolysis involved in protein catabolic process"/>
    <property type="evidence" value="ECO:0007669"/>
    <property type="project" value="TreeGrafter"/>
</dbReference>
<evidence type="ECO:0000256" key="2">
    <source>
        <dbReference type="ARBA" id="ARBA00022723"/>
    </source>
</evidence>
<keyword evidence="1 6" id="KW-0645">Protease</keyword>
<reference evidence="9 10" key="1">
    <citation type="journal article" date="2017" name="Front. Microbiol.">
        <title>Labilibaculum manganireducens gen. nov., sp. nov. and Labilibaculum filiforme sp. nov., Novel Bacteroidetes Isolated from Subsurface Sediments of the Baltic Sea.</title>
        <authorList>
            <person name="Vandieken V."/>
            <person name="Marshall I.P."/>
            <person name="Niemann H."/>
            <person name="Engelen B."/>
            <person name="Cypionka H."/>
        </authorList>
    </citation>
    <scope>NUCLEOTIDE SEQUENCE [LARGE SCALE GENOMIC DNA]</scope>
    <source>
        <strain evidence="9 10">59.16B</strain>
    </source>
</reference>
<comment type="similarity">
    <text evidence="6">Belongs to the peptidase M48 family.</text>
</comment>
<feature type="domain" description="Peptidase M48" evidence="8">
    <location>
        <begin position="72"/>
        <end position="255"/>
    </location>
</feature>
<dbReference type="PROSITE" id="PS51257">
    <property type="entry name" value="PROKAR_LIPOPROTEIN"/>
    <property type="match status" value="1"/>
</dbReference>
<keyword evidence="7" id="KW-0732">Signal</keyword>
<evidence type="ECO:0000259" key="8">
    <source>
        <dbReference type="Pfam" id="PF01435"/>
    </source>
</evidence>